<dbReference type="eggNOG" id="KOG3113">
    <property type="taxonomic scope" value="Eukaryota"/>
</dbReference>
<dbReference type="PANTHER" id="PTHR12775:SF0">
    <property type="entry name" value="REPLICATION TERMINATION FACTOR 2"/>
    <property type="match status" value="1"/>
</dbReference>
<dbReference type="FunCoup" id="A7RZE6">
    <property type="interactions" value="878"/>
</dbReference>
<evidence type="ECO:0000256" key="1">
    <source>
        <dbReference type="ARBA" id="ARBA00009885"/>
    </source>
</evidence>
<reference evidence="5 6" key="1">
    <citation type="journal article" date="2007" name="Science">
        <title>Sea anemone genome reveals ancestral eumetazoan gene repertoire and genomic organization.</title>
        <authorList>
            <person name="Putnam N.H."/>
            <person name="Srivastava M."/>
            <person name="Hellsten U."/>
            <person name="Dirks B."/>
            <person name="Chapman J."/>
            <person name="Salamov A."/>
            <person name="Terry A."/>
            <person name="Shapiro H."/>
            <person name="Lindquist E."/>
            <person name="Kapitonov V.V."/>
            <person name="Jurka J."/>
            <person name="Genikhovich G."/>
            <person name="Grigoriev I.V."/>
            <person name="Lucas S.M."/>
            <person name="Steele R.E."/>
            <person name="Finnerty J.R."/>
            <person name="Technau U."/>
            <person name="Martindale M.Q."/>
            <person name="Rokhsar D.S."/>
        </authorList>
    </citation>
    <scope>NUCLEOTIDE SEQUENCE [LARGE SCALE GENOMIC DNA]</scope>
    <source>
        <strain evidence="6">CH2 X CH6</strain>
    </source>
</reference>
<dbReference type="Proteomes" id="UP000001593">
    <property type="component" value="Unassembled WGS sequence"/>
</dbReference>
<evidence type="ECO:0000256" key="4">
    <source>
        <dbReference type="SAM" id="MobiDB-lite"/>
    </source>
</evidence>
<name>A7RZE6_NEMVE</name>
<feature type="compositionally biased region" description="Low complexity" evidence="4">
    <location>
        <begin position="232"/>
        <end position="241"/>
    </location>
</feature>
<accession>A7RZE6</accession>
<sequence length="305" mass="34054">MGCDGGTIPTRDELVRMKKAPEKVEKNYELNAKWFHCAISQEQLHSPIVSCELGNLYNKEKLLEFLLDRSSATSDVANHIRNLKDTKQLNLTVNPAFEQKTKEQAGGYLDFQASQYICPVVGIEMNGRYKFCFLWKCGCVFSERALKEVKSVVCHKCGKTFSQEDVVVINGSEDEVEIMKEKMNARRLKAKQEKKAKKAPKSAETTTSASPSAGPSKPEIPFKKPKLDSKPGVNGASSRSVSSKKGKSPKVNVTIPTELSKYKTVAEDPNASKVYKSLFASGHEKRPEHLKSNWVTYHSYGGYHI</sequence>
<dbReference type="CDD" id="cd16653">
    <property type="entry name" value="RING-like_Rtf2"/>
    <property type="match status" value="1"/>
</dbReference>
<feature type="region of interest" description="Disordered" evidence="4">
    <location>
        <begin position="186"/>
        <end position="254"/>
    </location>
</feature>
<dbReference type="InterPro" id="IPR027799">
    <property type="entry name" value="Rtf2_RING-finger"/>
</dbReference>
<dbReference type="OMA" id="EFRWLHC"/>
<feature type="compositionally biased region" description="Low complexity" evidence="4">
    <location>
        <begin position="202"/>
        <end position="219"/>
    </location>
</feature>
<dbReference type="EMBL" id="DS469557">
    <property type="protein sequence ID" value="EDO43076.1"/>
    <property type="molecule type" value="Genomic_DNA"/>
</dbReference>
<dbReference type="STRING" id="45351.A7RZE6"/>
<evidence type="ECO:0000256" key="3">
    <source>
        <dbReference type="ARBA" id="ARBA00030367"/>
    </source>
</evidence>
<dbReference type="HOGENOM" id="CLU_048955_1_1_1"/>
<evidence type="ECO:0000313" key="5">
    <source>
        <dbReference type="EMBL" id="EDO43076.1"/>
    </source>
</evidence>
<comment type="similarity">
    <text evidence="1">Belongs to the rtf2 family.</text>
</comment>
<dbReference type="Pfam" id="PF04641">
    <property type="entry name" value="Rtf2"/>
    <property type="match status" value="1"/>
</dbReference>
<keyword evidence="6" id="KW-1185">Reference proteome</keyword>
<dbReference type="InterPro" id="IPR006735">
    <property type="entry name" value="Rtf2"/>
</dbReference>
<dbReference type="PANTHER" id="PTHR12775">
    <property type="entry name" value="PROTEIN C20ORF43 HOMOLOG"/>
    <property type="match status" value="1"/>
</dbReference>
<evidence type="ECO:0000313" key="6">
    <source>
        <dbReference type="Proteomes" id="UP000001593"/>
    </source>
</evidence>
<dbReference type="GO" id="GO:0005634">
    <property type="term" value="C:nucleus"/>
    <property type="evidence" value="ECO:0000318"/>
    <property type="project" value="GO_Central"/>
</dbReference>
<feature type="compositionally biased region" description="Basic and acidic residues" evidence="4">
    <location>
        <begin position="220"/>
        <end position="229"/>
    </location>
</feature>
<evidence type="ECO:0000256" key="2">
    <source>
        <dbReference type="ARBA" id="ARBA00015157"/>
    </source>
</evidence>
<organism evidence="5 6">
    <name type="scientific">Nematostella vectensis</name>
    <name type="common">Starlet sea anemone</name>
    <dbReference type="NCBI Taxonomy" id="45351"/>
    <lineage>
        <taxon>Eukaryota</taxon>
        <taxon>Metazoa</taxon>
        <taxon>Cnidaria</taxon>
        <taxon>Anthozoa</taxon>
        <taxon>Hexacorallia</taxon>
        <taxon>Actiniaria</taxon>
        <taxon>Edwardsiidae</taxon>
        <taxon>Nematostella</taxon>
    </lineage>
</organism>
<dbReference type="AlphaFoldDB" id="A7RZE6"/>
<protein>
    <recommendedName>
        <fullName evidence="2">Replication termination factor 2</fullName>
    </recommendedName>
    <alternativeName>
        <fullName evidence="3">Replication termination factor 2 domain-containing protein 1</fullName>
    </alternativeName>
</protein>
<gene>
    <name evidence="5" type="ORF">NEMVEDRAFT_v1g164493</name>
</gene>
<dbReference type="InParanoid" id="A7RZE6"/>
<proteinExistence type="inferred from homology"/>
<dbReference type="PhylomeDB" id="A7RZE6"/>
<feature type="compositionally biased region" description="Basic residues" evidence="4">
    <location>
        <begin position="186"/>
        <end position="200"/>
    </location>
</feature>